<organism evidence="3 4">
    <name type="scientific">Variovorax humicola</name>
    <dbReference type="NCBI Taxonomy" id="1769758"/>
    <lineage>
        <taxon>Bacteria</taxon>
        <taxon>Pseudomonadati</taxon>
        <taxon>Pseudomonadota</taxon>
        <taxon>Betaproteobacteria</taxon>
        <taxon>Burkholderiales</taxon>
        <taxon>Comamonadaceae</taxon>
        <taxon>Variovorax</taxon>
    </lineage>
</organism>
<gene>
    <name evidence="3" type="ORF">WKW80_16065</name>
</gene>
<feature type="domain" description="SIS" evidence="2">
    <location>
        <begin position="195"/>
        <end position="339"/>
    </location>
</feature>
<dbReference type="InterPro" id="IPR035490">
    <property type="entry name" value="GlmS/FrlB_SIS"/>
</dbReference>
<dbReference type="PROSITE" id="PS51464">
    <property type="entry name" value="SIS"/>
    <property type="match status" value="2"/>
</dbReference>
<dbReference type="EC" id="3.5.-.-" evidence="3"/>
<name>A0ABU8W0G8_9BURK</name>
<dbReference type="RefSeq" id="WP_340364565.1">
    <property type="nucleotide sequence ID" value="NZ_JBBKZV010000008.1"/>
</dbReference>
<dbReference type="CDD" id="cd05009">
    <property type="entry name" value="SIS_GlmS_GlmD_2"/>
    <property type="match status" value="1"/>
</dbReference>
<evidence type="ECO:0000256" key="1">
    <source>
        <dbReference type="ARBA" id="ARBA00022737"/>
    </source>
</evidence>
<feature type="domain" description="SIS" evidence="2">
    <location>
        <begin position="29"/>
        <end position="170"/>
    </location>
</feature>
<reference evidence="3 4" key="1">
    <citation type="submission" date="2024-03" db="EMBL/GenBank/DDBJ databases">
        <title>Novel species of the genus Variovorax.</title>
        <authorList>
            <person name="Liu Q."/>
            <person name="Xin Y.-H."/>
        </authorList>
    </citation>
    <scope>NUCLEOTIDE SEQUENCE [LARGE SCALE GENOMIC DNA]</scope>
    <source>
        <strain evidence="3 4">KACC 18501</strain>
    </source>
</reference>
<keyword evidence="4" id="KW-1185">Reference proteome</keyword>
<dbReference type="InterPro" id="IPR001347">
    <property type="entry name" value="SIS_dom"/>
</dbReference>
<dbReference type="Pfam" id="PF01380">
    <property type="entry name" value="SIS"/>
    <property type="match status" value="2"/>
</dbReference>
<dbReference type="Proteomes" id="UP001363010">
    <property type="component" value="Unassembled WGS sequence"/>
</dbReference>
<sequence>MSWMRSETLECADVARRFLMRVAPAVAEEGGRLASGRITHVEILGRGSSSHAGTLLRYALASHTPLTVSAALPSTGRDGMPRLCHSALMVALSQSGGSPDLAAYASACRRGGASTLALVNAPHSPLGKACDLEVLLRAGVETSVAATKSTVAAALAGLGLVAGYCRAKGDPSLHDALASLPARMAAALEQKWEALSAVLPGARAVYVLGRGATLGIAKEIALKISETTGVPALAFSSAEFLHGPLGAVSAQTPVIGLCSAAEHRDSVNQALRRAGECGAPTLSAFTGGSGDLSLPPACERFTDAVLMLPPAYLAIEAVTRRMGRNPDAPASLSKVTQTL</sequence>
<comment type="caution">
    <text evidence="3">The sequence shown here is derived from an EMBL/GenBank/DDBJ whole genome shotgun (WGS) entry which is preliminary data.</text>
</comment>
<dbReference type="PANTHER" id="PTHR10937:SF8">
    <property type="entry name" value="AMINOTRANSFERASE-RELATED"/>
    <property type="match status" value="1"/>
</dbReference>
<keyword evidence="1" id="KW-0677">Repeat</keyword>
<evidence type="ECO:0000313" key="4">
    <source>
        <dbReference type="Proteomes" id="UP001363010"/>
    </source>
</evidence>
<dbReference type="EMBL" id="JBBKZV010000008">
    <property type="protein sequence ID" value="MEJ8823535.1"/>
    <property type="molecule type" value="Genomic_DNA"/>
</dbReference>
<evidence type="ECO:0000259" key="2">
    <source>
        <dbReference type="PROSITE" id="PS51464"/>
    </source>
</evidence>
<dbReference type="CDD" id="cd05008">
    <property type="entry name" value="SIS_GlmS_GlmD_1"/>
    <property type="match status" value="1"/>
</dbReference>
<keyword evidence="3" id="KW-0378">Hydrolase</keyword>
<evidence type="ECO:0000313" key="3">
    <source>
        <dbReference type="EMBL" id="MEJ8823535.1"/>
    </source>
</evidence>
<dbReference type="InterPro" id="IPR035466">
    <property type="entry name" value="GlmS/AgaS_SIS"/>
</dbReference>
<dbReference type="GO" id="GO:0016787">
    <property type="term" value="F:hydrolase activity"/>
    <property type="evidence" value="ECO:0007669"/>
    <property type="project" value="UniProtKB-KW"/>
</dbReference>
<proteinExistence type="predicted"/>
<dbReference type="SUPFAM" id="SSF53697">
    <property type="entry name" value="SIS domain"/>
    <property type="match status" value="1"/>
</dbReference>
<dbReference type="PANTHER" id="PTHR10937">
    <property type="entry name" value="GLUCOSAMINE--FRUCTOSE-6-PHOSPHATE AMINOTRANSFERASE, ISOMERIZING"/>
    <property type="match status" value="1"/>
</dbReference>
<dbReference type="InterPro" id="IPR046348">
    <property type="entry name" value="SIS_dom_sf"/>
</dbReference>
<protein>
    <submittedName>
        <fullName evidence="3">SIS domain-containing protein</fullName>
        <ecNumber evidence="3">3.5.-.-</ecNumber>
    </submittedName>
</protein>
<dbReference type="Gene3D" id="3.40.50.10490">
    <property type="entry name" value="Glucose-6-phosphate isomerase like protein, domain 1"/>
    <property type="match status" value="2"/>
</dbReference>
<accession>A0ABU8W0G8</accession>